<dbReference type="AlphaFoldDB" id="A0A4C1YCK7"/>
<evidence type="ECO:0000313" key="3">
    <source>
        <dbReference type="Proteomes" id="UP000299102"/>
    </source>
</evidence>
<proteinExistence type="predicted"/>
<name>A0A4C1YCK7_EUMVA</name>
<organism evidence="2 3">
    <name type="scientific">Eumeta variegata</name>
    <name type="common">Bagworm moth</name>
    <name type="synonym">Eumeta japonica</name>
    <dbReference type="NCBI Taxonomy" id="151549"/>
    <lineage>
        <taxon>Eukaryota</taxon>
        <taxon>Metazoa</taxon>
        <taxon>Ecdysozoa</taxon>
        <taxon>Arthropoda</taxon>
        <taxon>Hexapoda</taxon>
        <taxon>Insecta</taxon>
        <taxon>Pterygota</taxon>
        <taxon>Neoptera</taxon>
        <taxon>Endopterygota</taxon>
        <taxon>Lepidoptera</taxon>
        <taxon>Glossata</taxon>
        <taxon>Ditrysia</taxon>
        <taxon>Tineoidea</taxon>
        <taxon>Psychidae</taxon>
        <taxon>Oiketicinae</taxon>
        <taxon>Eumeta</taxon>
    </lineage>
</organism>
<gene>
    <name evidence="2" type="ORF">EVAR_46888_1</name>
</gene>
<comment type="caution">
    <text evidence="2">The sequence shown here is derived from an EMBL/GenBank/DDBJ whole genome shotgun (WGS) entry which is preliminary data.</text>
</comment>
<feature type="compositionally biased region" description="Basic and acidic residues" evidence="1">
    <location>
        <begin position="60"/>
        <end position="80"/>
    </location>
</feature>
<keyword evidence="3" id="KW-1185">Reference proteome</keyword>
<evidence type="ECO:0000313" key="2">
    <source>
        <dbReference type="EMBL" id="GBP73748.1"/>
    </source>
</evidence>
<feature type="region of interest" description="Disordered" evidence="1">
    <location>
        <begin position="48"/>
        <end position="83"/>
    </location>
</feature>
<dbReference type="EMBL" id="BGZK01001185">
    <property type="protein sequence ID" value="GBP73748.1"/>
    <property type="molecule type" value="Genomic_DNA"/>
</dbReference>
<evidence type="ECO:0000256" key="1">
    <source>
        <dbReference type="SAM" id="MobiDB-lite"/>
    </source>
</evidence>
<accession>A0A4C1YCK7</accession>
<reference evidence="2 3" key="1">
    <citation type="journal article" date="2019" name="Commun. Biol.">
        <title>The bagworm genome reveals a unique fibroin gene that provides high tensile strength.</title>
        <authorList>
            <person name="Kono N."/>
            <person name="Nakamura H."/>
            <person name="Ohtoshi R."/>
            <person name="Tomita M."/>
            <person name="Numata K."/>
            <person name="Arakawa K."/>
        </authorList>
    </citation>
    <scope>NUCLEOTIDE SEQUENCE [LARGE SCALE GENOMIC DNA]</scope>
</reference>
<sequence length="303" mass="33924">MKSKVNPSSAYKPIFNPYYEPSVPPAFALASNVEFVLDSGFGLDPNARIPIANSNPKSRSKPESESKAGPRLESKAERRSGLQPIRAYTNVTLSITTPTIHFADKTFVKSPQRALRRPPRACTSIETYKLLQRKANMCQRTDKSRVRRPNKHRVRPLTWVTARVVAQRVADKAERWRDRRTHARRAVTMNRYSADLPHARGISAEEDTDLLAGCSGLLAGDGNSAQKKRSGTRVLEFWLRNNLRSKVRLCAAAVSLLLGRSSQWSEKEIDASQAERLGRSCLSIACFALSLSRSFQAERDNES</sequence>
<protein>
    <submittedName>
        <fullName evidence="2">Uncharacterized protein</fullName>
    </submittedName>
</protein>
<dbReference type="Proteomes" id="UP000299102">
    <property type="component" value="Unassembled WGS sequence"/>
</dbReference>
<dbReference type="OrthoDB" id="6931130at2759"/>